<evidence type="ECO:0000256" key="5">
    <source>
        <dbReference type="SAM" id="MobiDB-lite"/>
    </source>
</evidence>
<dbReference type="InterPro" id="IPR004294">
    <property type="entry name" value="Carotenoid_Oase"/>
</dbReference>
<feature type="compositionally biased region" description="Low complexity" evidence="5">
    <location>
        <begin position="229"/>
        <end position="244"/>
    </location>
</feature>
<name>A0A150G7N2_GONPE</name>
<dbReference type="GO" id="GO:0016121">
    <property type="term" value="P:carotene catabolic process"/>
    <property type="evidence" value="ECO:0007669"/>
    <property type="project" value="TreeGrafter"/>
</dbReference>
<comment type="similarity">
    <text evidence="2">Belongs to the carotenoid oxygenase family.</text>
</comment>
<evidence type="ECO:0000256" key="4">
    <source>
        <dbReference type="ARBA" id="ARBA00023004"/>
    </source>
</evidence>
<protein>
    <submittedName>
        <fullName evidence="6">Uncharacterized protein</fullName>
    </submittedName>
</protein>
<dbReference type="GO" id="GO:0010436">
    <property type="term" value="F:carotenoid dioxygenase activity"/>
    <property type="evidence" value="ECO:0007669"/>
    <property type="project" value="TreeGrafter"/>
</dbReference>
<evidence type="ECO:0000256" key="3">
    <source>
        <dbReference type="ARBA" id="ARBA00022723"/>
    </source>
</evidence>
<feature type="region of interest" description="Disordered" evidence="5">
    <location>
        <begin position="159"/>
        <end position="185"/>
    </location>
</feature>
<dbReference type="AlphaFoldDB" id="A0A150G7N2"/>
<feature type="region of interest" description="Disordered" evidence="5">
    <location>
        <begin position="83"/>
        <end position="116"/>
    </location>
</feature>
<evidence type="ECO:0000256" key="2">
    <source>
        <dbReference type="ARBA" id="ARBA00006787"/>
    </source>
</evidence>
<dbReference type="STRING" id="33097.A0A150G7N2"/>
<comment type="cofactor">
    <cofactor evidence="1">
        <name>Fe(2+)</name>
        <dbReference type="ChEBI" id="CHEBI:29033"/>
    </cofactor>
</comment>
<evidence type="ECO:0000313" key="7">
    <source>
        <dbReference type="Proteomes" id="UP000075714"/>
    </source>
</evidence>
<keyword evidence="3" id="KW-0479">Metal-binding</keyword>
<accession>A0A150G7N2</accession>
<dbReference type="EMBL" id="LSYV01000051">
    <property type="protein sequence ID" value="KXZ45869.1"/>
    <property type="molecule type" value="Genomic_DNA"/>
</dbReference>
<dbReference type="GO" id="GO:0046872">
    <property type="term" value="F:metal ion binding"/>
    <property type="evidence" value="ECO:0007669"/>
    <property type="project" value="UniProtKB-KW"/>
</dbReference>
<proteinExistence type="inferred from homology"/>
<dbReference type="PANTHER" id="PTHR10543">
    <property type="entry name" value="BETA-CAROTENE DIOXYGENASE"/>
    <property type="match status" value="1"/>
</dbReference>
<feature type="region of interest" description="Disordered" evidence="5">
    <location>
        <begin position="221"/>
        <end position="252"/>
    </location>
</feature>
<reference evidence="7" key="1">
    <citation type="journal article" date="2016" name="Nat. Commun.">
        <title>The Gonium pectorale genome demonstrates co-option of cell cycle regulation during the evolution of multicellularity.</title>
        <authorList>
            <person name="Hanschen E.R."/>
            <person name="Marriage T.N."/>
            <person name="Ferris P.J."/>
            <person name="Hamaji T."/>
            <person name="Toyoda A."/>
            <person name="Fujiyama A."/>
            <person name="Neme R."/>
            <person name="Noguchi H."/>
            <person name="Minakuchi Y."/>
            <person name="Suzuki M."/>
            <person name="Kawai-Toyooka H."/>
            <person name="Smith D.R."/>
            <person name="Sparks H."/>
            <person name="Anderson J."/>
            <person name="Bakaric R."/>
            <person name="Luria V."/>
            <person name="Karger A."/>
            <person name="Kirschner M.W."/>
            <person name="Durand P.M."/>
            <person name="Michod R.E."/>
            <person name="Nozaki H."/>
            <person name="Olson B.J."/>
        </authorList>
    </citation>
    <scope>NUCLEOTIDE SEQUENCE [LARGE SCALE GENOMIC DNA]</scope>
    <source>
        <strain evidence="7">NIES-2863</strain>
    </source>
</reference>
<dbReference type="Proteomes" id="UP000075714">
    <property type="component" value="Unassembled WGS sequence"/>
</dbReference>
<feature type="compositionally biased region" description="Low complexity" evidence="5">
    <location>
        <begin position="172"/>
        <end position="185"/>
    </location>
</feature>
<gene>
    <name evidence="6" type="ORF">GPECTOR_50g663</name>
</gene>
<dbReference type="PANTHER" id="PTHR10543:SF138">
    <property type="entry name" value="CAROTENOID OXYGENASE"/>
    <property type="match status" value="1"/>
</dbReference>
<organism evidence="6 7">
    <name type="scientific">Gonium pectorale</name>
    <name type="common">Green alga</name>
    <dbReference type="NCBI Taxonomy" id="33097"/>
    <lineage>
        <taxon>Eukaryota</taxon>
        <taxon>Viridiplantae</taxon>
        <taxon>Chlorophyta</taxon>
        <taxon>core chlorophytes</taxon>
        <taxon>Chlorophyceae</taxon>
        <taxon>CS clade</taxon>
        <taxon>Chlamydomonadales</taxon>
        <taxon>Volvocaceae</taxon>
        <taxon>Gonium</taxon>
    </lineage>
</organism>
<keyword evidence="7" id="KW-1185">Reference proteome</keyword>
<dbReference type="OrthoDB" id="1069523at2759"/>
<sequence length="411" mass="42401">MATASRRPGDRPAPAAGAAAVAVTGTGAAAGAAGAAVPDAANRYQAFQEAWDAGVELEAAELPEGAWLQVTEGVLPPELTGTYFRNGPARPDRATAEGLAQGASSSASAPPRRPHPLDGDGLVAAVCFRGDGRAAFRSAFVRTAELEAEARAGRQLFRGTFGPRQRPPPAAAPAAWPRSRSRAPANPASLGVALQGSPCWLYTRLVRLEVDLAARSVALTPAPVPSAGPSPASARPAGPAGAPVAAPPGPASPSAAHLELPAFNAAFAGRRHRFVYGCSAVFEEGCVGLMKVDMDTRQAQRWSPGPGYICMEPAFVPRLPAAAARRPAPGAVLGGGMGAASAPGLPPALQGRQRSEDDGWLLVHGFDSQQRRSELLVFDAWALMAGPVARLRLPQVLPLGLYGTWTDTCFF</sequence>
<dbReference type="Pfam" id="PF03055">
    <property type="entry name" value="RPE65"/>
    <property type="match status" value="2"/>
</dbReference>
<evidence type="ECO:0000313" key="6">
    <source>
        <dbReference type="EMBL" id="KXZ45869.1"/>
    </source>
</evidence>
<keyword evidence="4" id="KW-0408">Iron</keyword>
<comment type="caution">
    <text evidence="6">The sequence shown here is derived from an EMBL/GenBank/DDBJ whole genome shotgun (WGS) entry which is preliminary data.</text>
</comment>
<evidence type="ECO:0000256" key="1">
    <source>
        <dbReference type="ARBA" id="ARBA00001954"/>
    </source>
</evidence>